<accession>A0A9D0Z5M1</accession>
<reference evidence="3" key="2">
    <citation type="journal article" date="2021" name="PeerJ">
        <title>Extensive microbial diversity within the chicken gut microbiome revealed by metagenomics and culture.</title>
        <authorList>
            <person name="Gilroy R."/>
            <person name="Ravi A."/>
            <person name="Getino M."/>
            <person name="Pursley I."/>
            <person name="Horton D.L."/>
            <person name="Alikhan N.F."/>
            <person name="Baker D."/>
            <person name="Gharbi K."/>
            <person name="Hall N."/>
            <person name="Watson M."/>
            <person name="Adriaenssens E.M."/>
            <person name="Foster-Nyarko E."/>
            <person name="Jarju S."/>
            <person name="Secka A."/>
            <person name="Antonio M."/>
            <person name="Oren A."/>
            <person name="Chaudhuri R.R."/>
            <person name="La Ragione R."/>
            <person name="Hildebrand F."/>
            <person name="Pallen M.J."/>
        </authorList>
    </citation>
    <scope>NUCLEOTIDE SEQUENCE</scope>
    <source>
        <strain evidence="3">ChiSjej2B20-13462</strain>
    </source>
</reference>
<evidence type="ECO:0000313" key="3">
    <source>
        <dbReference type="EMBL" id="HIQ69325.1"/>
    </source>
</evidence>
<gene>
    <name evidence="3" type="ORF">IAA67_03210</name>
</gene>
<proteinExistence type="predicted"/>
<feature type="domain" description="Tape measure protein N-terminal" evidence="2">
    <location>
        <begin position="276"/>
        <end position="431"/>
    </location>
</feature>
<organism evidence="3 4">
    <name type="scientific">Candidatus Avoscillospira stercorigallinarum</name>
    <dbReference type="NCBI Taxonomy" id="2840708"/>
    <lineage>
        <taxon>Bacteria</taxon>
        <taxon>Bacillati</taxon>
        <taxon>Bacillota</taxon>
        <taxon>Clostridia</taxon>
        <taxon>Eubacteriales</taxon>
        <taxon>Oscillospiraceae</taxon>
        <taxon>Oscillospiraceae incertae sedis</taxon>
        <taxon>Candidatus Avoscillospira</taxon>
    </lineage>
</organism>
<sequence>MPDASVAMSVKDNLSQAVVGMRNSMTAFRTDVSELQRELDRLNSTRVQMKMDLASATREAKSAQKAFEALGDSATEAERKAAEADWRQAEENLTNIRQQYELVGRQIRATTRDMEEATGAISRANNRIGGSTQPQGAMNMLQSIGQAGLYSQIGDMAGQWANSVGGSWLGNAGGNLLSGALGGAGSGAAIGTMIAPGVGTAIGAAVGGLVGLAGGAAQNYEQKDDAFKAYVQEAVEGQLTAMQESIAAGSTTAAQWELDRIGFNQLLGEGYGGRYLDALREFANKTPLEYSDLTAMSRALAPGFADGTISGLQRMMDLMEGIGNAGSSLGLSGSDMTIMARSLSRMETSDKANLEYLNMLQERGVDVIGMMSEHYGVDQGTIYDMISERAISGQDAVDIIQNGMERYAGAMDTMAKTFSGLQSTLTDAQTAMDAAYGEGYNETRKQGLEDEISFLSGESGAMMEEANRAMGAYMAKLENQKEEYIRNAITDVMTNNEDYQIAEAEGNAAEMGRLIMQAQVKGMSDYNESEGAKEMREMQSRLIQGVQEDSAASEDMWNAGYELGQKFSKGLQAALSEAMSETSLSLRPWSNAPADTSAYISSSNAYAKRVQSTGGYAYGLNRVPYDGFRAILHEGERVLTAREAREADSTAARSVNVNISGQWSVRDDSDIDLIAARIADALERALAAGVGS</sequence>
<protein>
    <recommendedName>
        <fullName evidence="2">Tape measure protein N-terminal domain-containing protein</fullName>
    </recommendedName>
</protein>
<dbReference type="EMBL" id="DVFN01000051">
    <property type="protein sequence ID" value="HIQ69325.1"/>
    <property type="molecule type" value="Genomic_DNA"/>
</dbReference>
<keyword evidence="1" id="KW-0175">Coiled coil</keyword>
<evidence type="ECO:0000256" key="1">
    <source>
        <dbReference type="SAM" id="Coils"/>
    </source>
</evidence>
<dbReference type="InterPro" id="IPR013491">
    <property type="entry name" value="Tape_meas_N"/>
</dbReference>
<evidence type="ECO:0000313" key="4">
    <source>
        <dbReference type="Proteomes" id="UP000886874"/>
    </source>
</evidence>
<name>A0A9D0Z5M1_9FIRM</name>
<dbReference type="Pfam" id="PF20155">
    <property type="entry name" value="TMP_3"/>
    <property type="match status" value="1"/>
</dbReference>
<evidence type="ECO:0000259" key="2">
    <source>
        <dbReference type="Pfam" id="PF20155"/>
    </source>
</evidence>
<reference evidence="3" key="1">
    <citation type="submission" date="2020-10" db="EMBL/GenBank/DDBJ databases">
        <authorList>
            <person name="Gilroy R."/>
        </authorList>
    </citation>
    <scope>NUCLEOTIDE SEQUENCE</scope>
    <source>
        <strain evidence="3">ChiSjej2B20-13462</strain>
    </source>
</reference>
<dbReference type="Proteomes" id="UP000886874">
    <property type="component" value="Unassembled WGS sequence"/>
</dbReference>
<comment type="caution">
    <text evidence="3">The sequence shown here is derived from an EMBL/GenBank/DDBJ whole genome shotgun (WGS) entry which is preliminary data.</text>
</comment>
<dbReference type="AlphaFoldDB" id="A0A9D0Z5M1"/>
<feature type="coiled-coil region" evidence="1">
    <location>
        <begin position="25"/>
        <end position="127"/>
    </location>
</feature>